<evidence type="ECO:0000256" key="4">
    <source>
        <dbReference type="ARBA" id="ARBA00022989"/>
    </source>
</evidence>
<evidence type="ECO:0000259" key="7">
    <source>
        <dbReference type="PROSITE" id="PS50850"/>
    </source>
</evidence>
<comment type="caution">
    <text evidence="8">The sequence shown here is derived from an EMBL/GenBank/DDBJ whole genome shotgun (WGS) entry which is preliminary data.</text>
</comment>
<dbReference type="InterPro" id="IPR050189">
    <property type="entry name" value="MFS_Efflux_Transporters"/>
</dbReference>
<dbReference type="SUPFAM" id="SSF103473">
    <property type="entry name" value="MFS general substrate transporter"/>
    <property type="match status" value="1"/>
</dbReference>
<feature type="transmembrane region" description="Helical" evidence="6">
    <location>
        <begin position="206"/>
        <end position="230"/>
    </location>
</feature>
<dbReference type="Proteomes" id="UP000653472">
    <property type="component" value="Unassembled WGS sequence"/>
</dbReference>
<keyword evidence="3 6" id="KW-0812">Transmembrane</keyword>
<dbReference type="InterPro" id="IPR036259">
    <property type="entry name" value="MFS_trans_sf"/>
</dbReference>
<name>A0A970B7D0_9GAMM</name>
<evidence type="ECO:0000313" key="9">
    <source>
        <dbReference type="Proteomes" id="UP000653472"/>
    </source>
</evidence>
<sequence>MPATPRLRPLGSLTLLCTATLTIMVGCVVVPGLPIIAAALGVPRASGWLVTLPALGVVIAGPLVGPLIRRVGARQALLSGLILYGLLGAGGAWLRVPGVLFADRVLLGGATAIVMSSGTSLIATFYEGPARLAMIARQGMAIELGGVVFLGLAGMLASWHWQAPFAIYLLAWLIAALAALSLPRLPARFATAAAPLSAHEDAGHGGLLPVYLAALMSMVLFFTAVIMLPGRLGQIGLDAARIGYFLSFVSLVAVAVASTLPRIVRRCSEPGTLALAFAFYAVAHLIFATATATSLMIAGGMLLGAGFGCSVPLVNHMTVERSRTARRDHNLAYLASMLFLGQFLSSFLDLQPGGAIAAFRAAAVVAIGLGIGFAGLHRRDSLGKASA</sequence>
<evidence type="ECO:0000256" key="6">
    <source>
        <dbReference type="SAM" id="Phobius"/>
    </source>
</evidence>
<feature type="transmembrane region" description="Helical" evidence="6">
    <location>
        <begin position="12"/>
        <end position="39"/>
    </location>
</feature>
<dbReference type="EMBL" id="JAAVXB010000001">
    <property type="protein sequence ID" value="NKF21084.1"/>
    <property type="molecule type" value="Genomic_DNA"/>
</dbReference>
<reference evidence="8" key="1">
    <citation type="submission" date="2020-03" db="EMBL/GenBank/DDBJ databases">
        <title>Solimonas marina sp. nov., isolated from deep seawater of the Pacific Ocean.</title>
        <authorList>
            <person name="Liu X."/>
            <person name="Lai Q."/>
            <person name="Sun F."/>
            <person name="Gai Y."/>
            <person name="Li G."/>
            <person name="Shao Z."/>
        </authorList>
    </citation>
    <scope>NUCLEOTIDE SEQUENCE</scope>
    <source>
        <strain evidence="8">C16B3</strain>
    </source>
</reference>
<feature type="transmembrane region" description="Helical" evidence="6">
    <location>
        <begin position="106"/>
        <end position="128"/>
    </location>
</feature>
<keyword evidence="2" id="KW-1003">Cell membrane</keyword>
<dbReference type="PROSITE" id="PS50850">
    <property type="entry name" value="MFS"/>
    <property type="match status" value="1"/>
</dbReference>
<feature type="transmembrane region" description="Helical" evidence="6">
    <location>
        <begin position="296"/>
        <end position="319"/>
    </location>
</feature>
<dbReference type="PANTHER" id="PTHR43124">
    <property type="entry name" value="PURINE EFFLUX PUMP PBUE"/>
    <property type="match status" value="1"/>
</dbReference>
<feature type="transmembrane region" description="Helical" evidence="6">
    <location>
        <begin position="272"/>
        <end position="290"/>
    </location>
</feature>
<gene>
    <name evidence="8" type="ORF">G7Y82_02065</name>
</gene>
<feature type="transmembrane region" description="Helical" evidence="6">
    <location>
        <begin position="165"/>
        <end position="185"/>
    </location>
</feature>
<protein>
    <submittedName>
        <fullName evidence="8">MFS transporter</fullName>
    </submittedName>
</protein>
<feature type="transmembrane region" description="Helical" evidence="6">
    <location>
        <begin position="242"/>
        <end position="260"/>
    </location>
</feature>
<feature type="domain" description="Major facilitator superfamily (MFS) profile" evidence="7">
    <location>
        <begin position="1"/>
        <end position="380"/>
    </location>
</feature>
<dbReference type="Pfam" id="PF07690">
    <property type="entry name" value="MFS_1"/>
    <property type="match status" value="1"/>
</dbReference>
<dbReference type="InterPro" id="IPR020846">
    <property type="entry name" value="MFS_dom"/>
</dbReference>
<dbReference type="GO" id="GO:0022857">
    <property type="term" value="F:transmembrane transporter activity"/>
    <property type="evidence" value="ECO:0007669"/>
    <property type="project" value="InterPro"/>
</dbReference>
<comment type="subcellular location">
    <subcellularLocation>
        <location evidence="1">Cell membrane</location>
        <topology evidence="1">Multi-pass membrane protein</topology>
    </subcellularLocation>
</comment>
<evidence type="ECO:0000256" key="1">
    <source>
        <dbReference type="ARBA" id="ARBA00004651"/>
    </source>
</evidence>
<dbReference type="GO" id="GO:0005886">
    <property type="term" value="C:plasma membrane"/>
    <property type="evidence" value="ECO:0007669"/>
    <property type="project" value="UniProtKB-SubCell"/>
</dbReference>
<dbReference type="RefSeq" id="WP_168146327.1">
    <property type="nucleotide sequence ID" value="NZ_JAAVXB010000001.1"/>
</dbReference>
<evidence type="ECO:0000313" key="8">
    <source>
        <dbReference type="EMBL" id="NKF21084.1"/>
    </source>
</evidence>
<organism evidence="8 9">
    <name type="scientific">Solimonas marina</name>
    <dbReference type="NCBI Taxonomy" id="2714601"/>
    <lineage>
        <taxon>Bacteria</taxon>
        <taxon>Pseudomonadati</taxon>
        <taxon>Pseudomonadota</taxon>
        <taxon>Gammaproteobacteria</taxon>
        <taxon>Nevskiales</taxon>
        <taxon>Nevskiaceae</taxon>
        <taxon>Solimonas</taxon>
    </lineage>
</organism>
<keyword evidence="4 6" id="KW-1133">Transmembrane helix</keyword>
<feature type="transmembrane region" description="Helical" evidence="6">
    <location>
        <begin position="76"/>
        <end position="94"/>
    </location>
</feature>
<feature type="transmembrane region" description="Helical" evidence="6">
    <location>
        <begin position="45"/>
        <end position="64"/>
    </location>
</feature>
<dbReference type="PANTHER" id="PTHR43124:SF3">
    <property type="entry name" value="CHLORAMPHENICOL EFFLUX PUMP RV0191"/>
    <property type="match status" value="1"/>
</dbReference>
<feature type="transmembrane region" description="Helical" evidence="6">
    <location>
        <begin position="140"/>
        <end position="159"/>
    </location>
</feature>
<evidence type="ECO:0000256" key="5">
    <source>
        <dbReference type="ARBA" id="ARBA00023136"/>
    </source>
</evidence>
<dbReference type="InterPro" id="IPR011701">
    <property type="entry name" value="MFS"/>
</dbReference>
<feature type="transmembrane region" description="Helical" evidence="6">
    <location>
        <begin position="331"/>
        <end position="348"/>
    </location>
</feature>
<dbReference type="Gene3D" id="1.20.1250.20">
    <property type="entry name" value="MFS general substrate transporter like domains"/>
    <property type="match status" value="1"/>
</dbReference>
<dbReference type="PROSITE" id="PS51257">
    <property type="entry name" value="PROKAR_LIPOPROTEIN"/>
    <property type="match status" value="1"/>
</dbReference>
<dbReference type="CDD" id="cd17473">
    <property type="entry name" value="MFS_arabinose_efflux_permease_like"/>
    <property type="match status" value="1"/>
</dbReference>
<keyword evidence="9" id="KW-1185">Reference proteome</keyword>
<evidence type="ECO:0000256" key="2">
    <source>
        <dbReference type="ARBA" id="ARBA00022475"/>
    </source>
</evidence>
<feature type="transmembrane region" description="Helical" evidence="6">
    <location>
        <begin position="354"/>
        <end position="376"/>
    </location>
</feature>
<accession>A0A970B7D0</accession>
<keyword evidence="5 6" id="KW-0472">Membrane</keyword>
<evidence type="ECO:0000256" key="3">
    <source>
        <dbReference type="ARBA" id="ARBA00022692"/>
    </source>
</evidence>
<proteinExistence type="predicted"/>
<dbReference type="AlphaFoldDB" id="A0A970B7D0"/>